<dbReference type="Pfam" id="PF02681">
    <property type="entry name" value="DUF212"/>
    <property type="match status" value="1"/>
</dbReference>
<name>A0ABP0UN01_9BRYO</name>
<proteinExistence type="predicted"/>
<gene>
    <name evidence="1" type="ORF">CSSPTR1EN2_LOCUS17888</name>
</gene>
<dbReference type="Proteomes" id="UP001497512">
    <property type="component" value="Chromosome 5"/>
</dbReference>
<dbReference type="InterPro" id="IPR003832">
    <property type="entry name" value="DUF212"/>
</dbReference>
<accession>A0ABP0UN01</accession>
<dbReference type="PANTHER" id="PTHR31446:SF29">
    <property type="entry name" value="ACID PHOSPHATASE_VANADIUM-DEPENDENT HALOPEROXIDASE-RELATED PROTEIN"/>
    <property type="match status" value="1"/>
</dbReference>
<evidence type="ECO:0000313" key="2">
    <source>
        <dbReference type="Proteomes" id="UP001497512"/>
    </source>
</evidence>
<dbReference type="PANTHER" id="PTHR31446">
    <property type="entry name" value="ACID PHOSPHATASE/VANADIUM-DEPENDENT HALOPEROXIDASE-RELATED PROTEIN"/>
    <property type="match status" value="1"/>
</dbReference>
<evidence type="ECO:0000313" key="1">
    <source>
        <dbReference type="EMBL" id="CAK9225774.1"/>
    </source>
</evidence>
<reference evidence="1" key="1">
    <citation type="submission" date="2024-02" db="EMBL/GenBank/DDBJ databases">
        <authorList>
            <consortium name="ELIXIR-Norway"/>
            <consortium name="Elixir Norway"/>
        </authorList>
    </citation>
    <scope>NUCLEOTIDE SEQUENCE</scope>
</reference>
<protein>
    <recommendedName>
        <fullName evidence="3">Acid phosphatase/vanadium-dependent haloperoxidase-related protein</fullName>
    </recommendedName>
</protein>
<keyword evidence="2" id="KW-1185">Reference proteome</keyword>
<organism evidence="1 2">
    <name type="scientific">Sphagnum troendelagicum</name>
    <dbReference type="NCBI Taxonomy" id="128251"/>
    <lineage>
        <taxon>Eukaryota</taxon>
        <taxon>Viridiplantae</taxon>
        <taxon>Streptophyta</taxon>
        <taxon>Embryophyta</taxon>
        <taxon>Bryophyta</taxon>
        <taxon>Sphagnophytina</taxon>
        <taxon>Sphagnopsida</taxon>
        <taxon>Sphagnales</taxon>
        <taxon>Sphagnaceae</taxon>
        <taxon>Sphagnum</taxon>
    </lineage>
</organism>
<sequence length="355" mass="38405">MAVVCLPRPTVTASSSPSSHRQGYGSLPSFHGACRVLQFAGGGLQISNLQLHLCNARRAGNIDMFICSRSWKYEKQNAFRGGVQRECRSQGLSHNGNTEQGETLKGDSCAAETPLLPTESAHSTFFPFAAIAIAFSQVVRFLSVLTTSLRKRKSELLGVQLQVDTGAQGRELQEELTSTSLLQQGGLGMALLSTSMIAKDRISPVLLSLRENPTFMSGLIAWAIAQVMKVFTTYFLERRWDLKMLLGSGGMPSSHSALCVGLTTSVALCHGVSDCLFPVCLGFTLIVMYDAAGVRRHAGRQAEVLNMIVEDLFQGHPVSERKLKELLGHTPLQVGAGAFLGMLCGFLCSRASMVY</sequence>
<evidence type="ECO:0008006" key="3">
    <source>
        <dbReference type="Google" id="ProtNLM"/>
    </source>
</evidence>
<dbReference type="EMBL" id="OZ019897">
    <property type="protein sequence ID" value="CAK9225774.1"/>
    <property type="molecule type" value="Genomic_DNA"/>
</dbReference>